<evidence type="ECO:0000313" key="1">
    <source>
        <dbReference type="EMBL" id="GAN33970.1"/>
    </source>
</evidence>
<comment type="caution">
    <text evidence="1">The sequence shown here is derived from an EMBL/GenBank/DDBJ whole genome shotgun (WGS) entry which is preliminary data.</text>
</comment>
<name>A0ABQ0JZ33_9BACT</name>
<organism evidence="1 2">
    <name type="scientific">Candidatus Brocadia sinica JPN1</name>
    <dbReference type="NCBI Taxonomy" id="1197129"/>
    <lineage>
        <taxon>Bacteria</taxon>
        <taxon>Pseudomonadati</taxon>
        <taxon>Planctomycetota</taxon>
        <taxon>Candidatus Brocadiia</taxon>
        <taxon>Candidatus Brocadiales</taxon>
        <taxon>Candidatus Brocadiaceae</taxon>
        <taxon>Candidatus Brocadia</taxon>
    </lineage>
</organism>
<keyword evidence="2" id="KW-1185">Reference proteome</keyword>
<dbReference type="Proteomes" id="UP000032309">
    <property type="component" value="Unassembled WGS sequence"/>
</dbReference>
<sequence>MYTAYIVCLEIIINIGYITDWINTSLDSLLNNKY</sequence>
<evidence type="ECO:0000313" key="2">
    <source>
        <dbReference type="Proteomes" id="UP000032309"/>
    </source>
</evidence>
<dbReference type="EMBL" id="BAFN01000001">
    <property type="protein sequence ID" value="GAN33970.1"/>
    <property type="molecule type" value="Genomic_DNA"/>
</dbReference>
<protein>
    <submittedName>
        <fullName evidence="1">Uncharacterized protein</fullName>
    </submittedName>
</protein>
<accession>A0ABQ0JZ33</accession>
<proteinExistence type="predicted"/>
<reference evidence="2" key="1">
    <citation type="journal article" date="2015" name="Genome Announc.">
        <title>Draft Genome Sequence of an Anaerobic Ammonium-Oxidizing Bacterium, "Candidatus Brocadia sinica".</title>
        <authorList>
            <person name="Oshiki M."/>
            <person name="Shinyako-Hata K."/>
            <person name="Satoh H."/>
            <person name="Okabe S."/>
        </authorList>
    </citation>
    <scope>NUCLEOTIDE SEQUENCE [LARGE SCALE GENOMIC DNA]</scope>
    <source>
        <strain evidence="2">JPN1</strain>
    </source>
</reference>
<gene>
    <name evidence="1" type="ORF">BROSI_A2505</name>
</gene>